<dbReference type="PROSITE" id="PS50893">
    <property type="entry name" value="ABC_TRANSPORTER_2"/>
    <property type="match status" value="1"/>
</dbReference>
<dbReference type="InterPro" id="IPR003593">
    <property type="entry name" value="AAA+_ATPase"/>
</dbReference>
<dbReference type="GO" id="GO:0005524">
    <property type="term" value="F:ATP binding"/>
    <property type="evidence" value="ECO:0007669"/>
    <property type="project" value="UniProtKB-KW"/>
</dbReference>
<organism evidence="5 6">
    <name type="scientific">Anaerococcus cruorum</name>
    <dbReference type="NCBI Taxonomy" id="3115617"/>
    <lineage>
        <taxon>Bacteria</taxon>
        <taxon>Bacillati</taxon>
        <taxon>Bacillota</taxon>
        <taxon>Tissierellia</taxon>
        <taxon>Tissierellales</taxon>
        <taxon>Peptoniphilaceae</taxon>
        <taxon>Anaerococcus</taxon>
    </lineage>
</organism>
<dbReference type="SMART" id="SM00382">
    <property type="entry name" value="AAA"/>
    <property type="match status" value="1"/>
</dbReference>
<dbReference type="PROSITE" id="PS00211">
    <property type="entry name" value="ABC_TRANSPORTER_1"/>
    <property type="match status" value="1"/>
</dbReference>
<dbReference type="Proteomes" id="UP001638015">
    <property type="component" value="Unassembled WGS sequence"/>
</dbReference>
<dbReference type="Gene3D" id="3.40.50.300">
    <property type="entry name" value="P-loop containing nucleotide triphosphate hydrolases"/>
    <property type="match status" value="1"/>
</dbReference>
<sequence length="250" mass="27872">MENSILTIKNLNKSFDDQVILNDINLNINQNEIVALIGPSGAGKSTILNLITNVLSPDSGEIIVDNSNINEIKNNKLRAKKVGIIRQSFDLVDSLSVINNVLIGRFNEWGFGKSFANLLHTKEKDLALEILNKVGLEDKAYQKVSLLSGGEKQRVAIARLMVQNPKLILADEPVSSLDPARSKEILKLLTNLAKDQNKSLLASVHSVELVKDYFDRAIALRDGQIVFHKRVSNITEEDYKNLYNIKKDIV</sequence>
<dbReference type="InterPro" id="IPR027417">
    <property type="entry name" value="P-loop_NTPase"/>
</dbReference>
<keyword evidence="2" id="KW-0547">Nucleotide-binding</keyword>
<comment type="caution">
    <text evidence="5">The sequence shown here is derived from an EMBL/GenBank/DDBJ whole genome shotgun (WGS) entry which is preliminary data.</text>
</comment>
<dbReference type="InterPro" id="IPR017871">
    <property type="entry name" value="ABC_transporter-like_CS"/>
</dbReference>
<keyword evidence="1" id="KW-0813">Transport</keyword>
<proteinExistence type="predicted"/>
<evidence type="ECO:0000313" key="6">
    <source>
        <dbReference type="Proteomes" id="UP001638015"/>
    </source>
</evidence>
<keyword evidence="3 5" id="KW-0067">ATP-binding</keyword>
<accession>A0ABW9MVP3</accession>
<evidence type="ECO:0000259" key="4">
    <source>
        <dbReference type="PROSITE" id="PS50893"/>
    </source>
</evidence>
<dbReference type="InterPro" id="IPR003439">
    <property type="entry name" value="ABC_transporter-like_ATP-bd"/>
</dbReference>
<protein>
    <submittedName>
        <fullName evidence="5">Phosphonate ABC transporter ATP-binding protein</fullName>
    </submittedName>
</protein>
<reference evidence="5 6" key="1">
    <citation type="journal article" date="2025" name="Anaerobe">
        <title>Description of Anaerococcus kampingiae sp. nov., Anaerococcus groningensis sp. nov., Anaerococcus martiniensis sp. nov., and Anaerococcus cruorum sp. nov., isolated from human clinical specimens.</title>
        <authorList>
            <person name="Boiten K.E."/>
            <person name="Meijer J."/>
            <person name="van Wezel E.M."/>
            <person name="Veloo A.C.M."/>
        </authorList>
    </citation>
    <scope>NUCLEOTIDE SEQUENCE [LARGE SCALE GENOMIC DNA]</scope>
    <source>
        <strain evidence="5 6">ENR1039</strain>
    </source>
</reference>
<dbReference type="Pfam" id="PF00005">
    <property type="entry name" value="ABC_tran"/>
    <property type="match status" value="1"/>
</dbReference>
<dbReference type="SUPFAM" id="SSF52540">
    <property type="entry name" value="P-loop containing nucleoside triphosphate hydrolases"/>
    <property type="match status" value="1"/>
</dbReference>
<evidence type="ECO:0000256" key="1">
    <source>
        <dbReference type="ARBA" id="ARBA00022448"/>
    </source>
</evidence>
<dbReference type="PANTHER" id="PTHR43166">
    <property type="entry name" value="AMINO ACID IMPORT ATP-BINDING PROTEIN"/>
    <property type="match status" value="1"/>
</dbReference>
<feature type="domain" description="ABC transporter" evidence="4">
    <location>
        <begin position="6"/>
        <end position="247"/>
    </location>
</feature>
<evidence type="ECO:0000256" key="2">
    <source>
        <dbReference type="ARBA" id="ARBA00022741"/>
    </source>
</evidence>
<name>A0ABW9MVP3_9FIRM</name>
<gene>
    <name evidence="5" type="ORF">ACCQ40_03590</name>
</gene>
<keyword evidence="6" id="KW-1185">Reference proteome</keyword>
<evidence type="ECO:0000256" key="3">
    <source>
        <dbReference type="ARBA" id="ARBA00022840"/>
    </source>
</evidence>
<dbReference type="RefSeq" id="WP_410032630.1">
    <property type="nucleotide sequence ID" value="NZ_JBGMEH010000003.1"/>
</dbReference>
<dbReference type="InterPro" id="IPR050086">
    <property type="entry name" value="MetN_ABC_transporter-like"/>
</dbReference>
<dbReference type="EMBL" id="JBGMEH010000003">
    <property type="protein sequence ID" value="MFO3715873.1"/>
    <property type="molecule type" value="Genomic_DNA"/>
</dbReference>
<evidence type="ECO:0000313" key="5">
    <source>
        <dbReference type="EMBL" id="MFO3715873.1"/>
    </source>
</evidence>